<dbReference type="EMBL" id="LGTZ01000443">
    <property type="protein sequence ID" value="OJD25039.1"/>
    <property type="molecule type" value="Genomic_DNA"/>
</dbReference>
<dbReference type="AlphaFoldDB" id="A0A1J9R927"/>
<evidence type="ECO:0000256" key="1">
    <source>
        <dbReference type="ARBA" id="ARBA00022771"/>
    </source>
</evidence>
<gene>
    <name evidence="5" type="ORF">ACJ73_03598</name>
</gene>
<dbReference type="InterPro" id="IPR036236">
    <property type="entry name" value="Znf_C2H2_sf"/>
</dbReference>
<feature type="compositionally biased region" description="Basic and acidic residues" evidence="3">
    <location>
        <begin position="47"/>
        <end position="56"/>
    </location>
</feature>
<dbReference type="SMART" id="SM00451">
    <property type="entry name" value="ZnF_U1"/>
    <property type="match status" value="2"/>
</dbReference>
<dbReference type="GO" id="GO:0008270">
    <property type="term" value="F:zinc ion binding"/>
    <property type="evidence" value="ECO:0007669"/>
    <property type="project" value="UniProtKB-KW"/>
</dbReference>
<accession>A0A1J9R927</accession>
<dbReference type="Pfam" id="PF12874">
    <property type="entry name" value="zf-met"/>
    <property type="match status" value="2"/>
</dbReference>
<sequence length="206" mass="24111">MQQNRKSKRHEVHLGGNSSWLCKQMATNYADYIEDSHERVRRSRANNPEKRLERDAKRRKVAVEQQKYHCKLCDLSFTCRNWLDKHLKTAKHLRKSKKHLNPFIYEPCNVGFPNKSNLTGHEKSDRHERNLEKQKASSSLALENADGVQDTPEEPQEKINAPEEPNIPQEIITLEKSNFTGKRTFFQITPVKPKTNQTTLKKYFAN</sequence>
<dbReference type="SUPFAM" id="SSF57667">
    <property type="entry name" value="beta-beta-alpha zinc fingers"/>
    <property type="match status" value="1"/>
</dbReference>
<proteinExistence type="predicted"/>
<reference evidence="5 6" key="1">
    <citation type="submission" date="2015-08" db="EMBL/GenBank/DDBJ databases">
        <title>Emmonsia species relationships and genome sequence.</title>
        <authorList>
            <person name="Cuomo C.A."/>
            <person name="Schwartz I.S."/>
            <person name="Kenyon C."/>
            <person name="De Hoog G.S."/>
            <person name="Govender N.P."/>
            <person name="Botha A."/>
            <person name="Moreno L."/>
            <person name="De Vries M."/>
            <person name="Munoz J.F."/>
            <person name="Stielow J.B."/>
        </authorList>
    </citation>
    <scope>NUCLEOTIDE SEQUENCE [LARGE SCALE GENOMIC DNA]</scope>
    <source>
        <strain evidence="5 6">EI222</strain>
    </source>
</reference>
<dbReference type="Proteomes" id="UP000242791">
    <property type="component" value="Unassembled WGS sequence"/>
</dbReference>
<comment type="caution">
    <text evidence="5">The sequence shown here is derived from an EMBL/GenBank/DDBJ whole genome shotgun (WGS) entry which is preliminary data.</text>
</comment>
<dbReference type="PROSITE" id="PS50157">
    <property type="entry name" value="ZINC_FINGER_C2H2_2"/>
    <property type="match status" value="1"/>
</dbReference>
<dbReference type="PROSITE" id="PS00028">
    <property type="entry name" value="ZINC_FINGER_C2H2_1"/>
    <property type="match status" value="1"/>
</dbReference>
<dbReference type="SMART" id="SM00355">
    <property type="entry name" value="ZnF_C2H2"/>
    <property type="match status" value="2"/>
</dbReference>
<name>A0A1J9R927_9EURO</name>
<dbReference type="InterPro" id="IPR003604">
    <property type="entry name" value="Matrin/U1-like-C_Znf_C2H2"/>
</dbReference>
<keyword evidence="1 2" id="KW-0479">Metal-binding</keyword>
<dbReference type="VEuPathDB" id="FungiDB:ACJ73_03598"/>
<keyword evidence="6" id="KW-1185">Reference proteome</keyword>
<evidence type="ECO:0000259" key="4">
    <source>
        <dbReference type="PROSITE" id="PS50157"/>
    </source>
</evidence>
<evidence type="ECO:0000313" key="5">
    <source>
        <dbReference type="EMBL" id="OJD25039.1"/>
    </source>
</evidence>
<organism evidence="5 6">
    <name type="scientific">Blastomyces percursus</name>
    <dbReference type="NCBI Taxonomy" id="1658174"/>
    <lineage>
        <taxon>Eukaryota</taxon>
        <taxon>Fungi</taxon>
        <taxon>Dikarya</taxon>
        <taxon>Ascomycota</taxon>
        <taxon>Pezizomycotina</taxon>
        <taxon>Eurotiomycetes</taxon>
        <taxon>Eurotiomycetidae</taxon>
        <taxon>Onygenales</taxon>
        <taxon>Ajellomycetaceae</taxon>
        <taxon>Blastomyces</taxon>
    </lineage>
</organism>
<feature type="region of interest" description="Disordered" evidence="3">
    <location>
        <begin position="133"/>
        <end position="168"/>
    </location>
</feature>
<evidence type="ECO:0000256" key="2">
    <source>
        <dbReference type="PROSITE-ProRule" id="PRU00042"/>
    </source>
</evidence>
<dbReference type="InterPro" id="IPR013087">
    <property type="entry name" value="Znf_C2H2_type"/>
</dbReference>
<evidence type="ECO:0000313" key="6">
    <source>
        <dbReference type="Proteomes" id="UP000242791"/>
    </source>
</evidence>
<dbReference type="OrthoDB" id="4161238at2759"/>
<keyword evidence="1 2" id="KW-0863">Zinc-finger</keyword>
<feature type="region of interest" description="Disordered" evidence="3">
    <location>
        <begin position="39"/>
        <end position="58"/>
    </location>
</feature>
<evidence type="ECO:0000256" key="3">
    <source>
        <dbReference type="SAM" id="MobiDB-lite"/>
    </source>
</evidence>
<dbReference type="GO" id="GO:0003676">
    <property type="term" value="F:nucleic acid binding"/>
    <property type="evidence" value="ECO:0007669"/>
    <property type="project" value="InterPro"/>
</dbReference>
<keyword evidence="1 2" id="KW-0862">Zinc</keyword>
<feature type="domain" description="C2H2-type" evidence="4">
    <location>
        <begin position="68"/>
        <end position="97"/>
    </location>
</feature>
<protein>
    <recommendedName>
        <fullName evidence="4">C2H2-type domain-containing protein</fullName>
    </recommendedName>
</protein>
<dbReference type="Gene3D" id="3.30.160.60">
    <property type="entry name" value="Classic Zinc Finger"/>
    <property type="match status" value="1"/>
</dbReference>